<name>A0AAU9DAR6_9BACT</name>
<reference evidence="6 7" key="1">
    <citation type="submission" date="2021-12" db="EMBL/GenBank/DDBJ databases">
        <title>Genome sequencing of bacteria with rrn-lacking chromosome and rrn-plasmid.</title>
        <authorList>
            <person name="Anda M."/>
            <person name="Iwasaki W."/>
        </authorList>
    </citation>
    <scope>NUCLEOTIDE SEQUENCE [LARGE SCALE GENOMIC DNA]</scope>
    <source>
        <strain evidence="6 7">DSM 100852</strain>
    </source>
</reference>
<keyword evidence="1" id="KW-0805">Transcription regulation</keyword>
<dbReference type="EMBL" id="AP025314">
    <property type="protein sequence ID" value="BDD07930.1"/>
    <property type="molecule type" value="Genomic_DNA"/>
</dbReference>
<dbReference type="PANTHER" id="PTHR30136">
    <property type="entry name" value="HELIX-TURN-HELIX TRANSCRIPTIONAL REGULATOR, ICLR FAMILY"/>
    <property type="match status" value="1"/>
</dbReference>
<dbReference type="PANTHER" id="PTHR30136:SF24">
    <property type="entry name" value="HTH-TYPE TRANSCRIPTIONAL REPRESSOR ALLR"/>
    <property type="match status" value="1"/>
</dbReference>
<dbReference type="SUPFAM" id="SSF55781">
    <property type="entry name" value="GAF domain-like"/>
    <property type="match status" value="1"/>
</dbReference>
<keyword evidence="7" id="KW-1185">Reference proteome</keyword>
<organism evidence="6 7">
    <name type="scientific">Fulvitalea axinellae</name>
    <dbReference type="NCBI Taxonomy" id="1182444"/>
    <lineage>
        <taxon>Bacteria</taxon>
        <taxon>Pseudomonadati</taxon>
        <taxon>Bacteroidota</taxon>
        <taxon>Cytophagia</taxon>
        <taxon>Cytophagales</taxon>
        <taxon>Persicobacteraceae</taxon>
        <taxon>Fulvitalea</taxon>
    </lineage>
</organism>
<dbReference type="InterPro" id="IPR050707">
    <property type="entry name" value="HTH_MetabolicPath_Reg"/>
</dbReference>
<sequence length="270" mass="30428">MEEQSSAPEKRAASSYYIPNVERALRVIELLADHQNGLSLPEMVKHLGISKSSLFRITTTLLGHNYLIRDEESKRFCLSRKVLSIGLSTISEHSLIEKALIPMRELRDELKETILLGVLLEIEGVTLEQVTGTHPFIFMLSAGKRFNLHASAPGKSILAFLPEHERKALLKRLHYEVFNKNTIGDMESLEEHLKEVRELGYAVDHAEEYEGVHCIGAPIFDAHGYPISAIWMTAPSARVSEEKFDEVGQKVKACAMRVSASFGYYDWSES</sequence>
<dbReference type="Gene3D" id="3.30.450.40">
    <property type="match status" value="1"/>
</dbReference>
<evidence type="ECO:0000256" key="3">
    <source>
        <dbReference type="ARBA" id="ARBA00023163"/>
    </source>
</evidence>
<evidence type="ECO:0000259" key="5">
    <source>
        <dbReference type="PROSITE" id="PS51078"/>
    </source>
</evidence>
<dbReference type="AlphaFoldDB" id="A0AAU9DAR6"/>
<keyword evidence="2" id="KW-0238">DNA-binding</keyword>
<dbReference type="Pfam" id="PF09339">
    <property type="entry name" value="HTH_IclR"/>
    <property type="match status" value="1"/>
</dbReference>
<dbReference type="GO" id="GO:0003677">
    <property type="term" value="F:DNA binding"/>
    <property type="evidence" value="ECO:0007669"/>
    <property type="project" value="UniProtKB-KW"/>
</dbReference>
<dbReference type="InterPro" id="IPR014757">
    <property type="entry name" value="Tscrpt_reg_IclR_C"/>
</dbReference>
<accession>A0AAU9DAR6</accession>
<dbReference type="PROSITE" id="PS51077">
    <property type="entry name" value="HTH_ICLR"/>
    <property type="match status" value="1"/>
</dbReference>
<evidence type="ECO:0000256" key="2">
    <source>
        <dbReference type="ARBA" id="ARBA00023125"/>
    </source>
</evidence>
<dbReference type="Proteomes" id="UP001348817">
    <property type="component" value="Chromosome"/>
</dbReference>
<dbReference type="InterPro" id="IPR029016">
    <property type="entry name" value="GAF-like_dom_sf"/>
</dbReference>
<evidence type="ECO:0000313" key="7">
    <source>
        <dbReference type="Proteomes" id="UP001348817"/>
    </source>
</evidence>
<dbReference type="InterPro" id="IPR005471">
    <property type="entry name" value="Tscrpt_reg_IclR_N"/>
</dbReference>
<dbReference type="GO" id="GO:0045892">
    <property type="term" value="P:negative regulation of DNA-templated transcription"/>
    <property type="evidence" value="ECO:0007669"/>
    <property type="project" value="TreeGrafter"/>
</dbReference>
<protein>
    <submittedName>
        <fullName evidence="6">IclR family transcriptional regulator</fullName>
    </submittedName>
</protein>
<feature type="domain" description="HTH iclR-type" evidence="4">
    <location>
        <begin position="18"/>
        <end position="80"/>
    </location>
</feature>
<dbReference type="InterPro" id="IPR036390">
    <property type="entry name" value="WH_DNA-bd_sf"/>
</dbReference>
<dbReference type="InterPro" id="IPR036388">
    <property type="entry name" value="WH-like_DNA-bd_sf"/>
</dbReference>
<dbReference type="KEGG" id="fax:FUAX_03620"/>
<evidence type="ECO:0000259" key="4">
    <source>
        <dbReference type="PROSITE" id="PS51077"/>
    </source>
</evidence>
<dbReference type="Pfam" id="PF01614">
    <property type="entry name" value="IclR_C"/>
    <property type="match status" value="1"/>
</dbReference>
<dbReference type="Gene3D" id="1.10.10.10">
    <property type="entry name" value="Winged helix-like DNA-binding domain superfamily/Winged helix DNA-binding domain"/>
    <property type="match status" value="1"/>
</dbReference>
<dbReference type="SUPFAM" id="SSF46785">
    <property type="entry name" value="Winged helix' DNA-binding domain"/>
    <property type="match status" value="1"/>
</dbReference>
<dbReference type="GO" id="GO:0003700">
    <property type="term" value="F:DNA-binding transcription factor activity"/>
    <property type="evidence" value="ECO:0007669"/>
    <property type="project" value="TreeGrafter"/>
</dbReference>
<dbReference type="RefSeq" id="WP_338393222.1">
    <property type="nucleotide sequence ID" value="NZ_AP025314.1"/>
</dbReference>
<feature type="domain" description="IclR-ED" evidence="5">
    <location>
        <begin position="81"/>
        <end position="264"/>
    </location>
</feature>
<evidence type="ECO:0000256" key="1">
    <source>
        <dbReference type="ARBA" id="ARBA00023015"/>
    </source>
</evidence>
<keyword evidence="3" id="KW-0804">Transcription</keyword>
<evidence type="ECO:0000313" key="6">
    <source>
        <dbReference type="EMBL" id="BDD07930.1"/>
    </source>
</evidence>
<proteinExistence type="predicted"/>
<dbReference type="PROSITE" id="PS51078">
    <property type="entry name" value="ICLR_ED"/>
    <property type="match status" value="1"/>
</dbReference>
<gene>
    <name evidence="6" type="ORF">FUAX_03620</name>
</gene>
<dbReference type="SMART" id="SM00346">
    <property type="entry name" value="HTH_ICLR"/>
    <property type="match status" value="1"/>
</dbReference>